<accession>A0A8J7STS9</accession>
<dbReference type="SUPFAM" id="SSF101790">
    <property type="entry name" value="Aminomethyltransferase beta-barrel domain"/>
    <property type="match status" value="1"/>
</dbReference>
<dbReference type="PANTHER" id="PTHR43757:SF2">
    <property type="entry name" value="AMINOMETHYLTRANSFERASE, MITOCHONDRIAL"/>
    <property type="match status" value="1"/>
</dbReference>
<dbReference type="Gene3D" id="3.30.1360.120">
    <property type="entry name" value="Probable tRNA modification gtpase trme, domain 1"/>
    <property type="match status" value="1"/>
</dbReference>
<evidence type="ECO:0000259" key="2">
    <source>
        <dbReference type="Pfam" id="PF08669"/>
    </source>
</evidence>
<sequence>MSQITYPNLLRPGPPVPTRPRLVGALATGPAEERHTVAGAGAVLVATGPGDRIMVINAEGGQRAELVTSTVDGRSDAGLLGVVADAEPLGLRALLASADDSLRRLSRALTARGISLEGRCAVTLFGAASPAGDRAEFTATGAGWLVVAAPGQAMDPSAQDTASPLTLLIKRAAGRPKLGFDLSDPLADPILDLRVKSATAESYFIRAGEYFQIIDVDGRQCTDFQCFDARKLDRGIQNPLDVTTTRTILGHSYAMPGLHSKYFDQDMTALVEVVQDTCGRHDAFAMACSAKYYDDIGYPGHANCSDNFNGALAKFDVAPRHGWMAANFFFNTWIDGHGVVMTDEPWSRPGDYVLLRAMTDLVCVSSACPDDTSPANGWHLSDIHVRSYAATERFQRAVAWRPMPEADPIMTRQTAFHDRFAALTRDFVEYKGFWLPNTFAGRDPVEEYRACREGVVMMDLSALRKFEITGPDAEALCQWVLTRDVTKLGTGQVVYSAMCYPHGGMIDDGTLFRLGPDRFRWIGGSDFGGEWMREQAQALGLNVMIRGSTDQLHNLAVQGPKSRDLLKGVIWTAPHQAAVGEVDWFRFTVGRIGGPEGAPVVVSRTGYTGELGYEVFCHPKDGAAVFDAIATVGEPMGIRPMGLAALDLLRIESGLIFAGYDFSDQTDPFEAGIGFTVPLKSKAEDFIGREALIRRKENPRVKFVGLEIEGRIPVGHGDCLHIGRAQVGEVTSAMWSPLLGKQIALARVDVTHAETGTEIEVGKLDTLQKRIPARITAFPHYDPKKERPRS</sequence>
<dbReference type="InterPro" id="IPR027266">
    <property type="entry name" value="TrmE/GcvT-like"/>
</dbReference>
<dbReference type="Pfam" id="PF01571">
    <property type="entry name" value="GCV_T"/>
    <property type="match status" value="1"/>
</dbReference>
<feature type="domain" description="GCVT N-terminal" evidence="1">
    <location>
        <begin position="416"/>
        <end position="680"/>
    </location>
</feature>
<evidence type="ECO:0000259" key="3">
    <source>
        <dbReference type="Pfam" id="PF09347"/>
    </source>
</evidence>
<dbReference type="Pfam" id="PF09347">
    <property type="entry name" value="DUF1989"/>
    <property type="match status" value="1"/>
</dbReference>
<evidence type="ECO:0000313" key="4">
    <source>
        <dbReference type="EMBL" id="MBL4926866.1"/>
    </source>
</evidence>
<dbReference type="InterPro" id="IPR013977">
    <property type="entry name" value="GcvT_C"/>
</dbReference>
<protein>
    <submittedName>
        <fullName evidence="4">Aminomethyltransferase family protein</fullName>
    </submittedName>
</protein>
<dbReference type="SUPFAM" id="SSF103025">
    <property type="entry name" value="Folate-binding domain"/>
    <property type="match status" value="1"/>
</dbReference>
<name>A0A8J7STS9_9RHOB</name>
<dbReference type="InterPro" id="IPR006222">
    <property type="entry name" value="GCVT_N"/>
</dbReference>
<comment type="caution">
    <text evidence="4">The sequence shown here is derived from an EMBL/GenBank/DDBJ whole genome shotgun (WGS) entry which is preliminary data.</text>
</comment>
<keyword evidence="5" id="KW-1185">Reference proteome</keyword>
<dbReference type="RefSeq" id="WP_202657726.1">
    <property type="nucleotide sequence ID" value="NZ_JAESVP010000001.1"/>
</dbReference>
<dbReference type="InterPro" id="IPR029043">
    <property type="entry name" value="GcvT/YgfZ_C"/>
</dbReference>
<dbReference type="EMBL" id="JAESVP010000001">
    <property type="protein sequence ID" value="MBL4926866.1"/>
    <property type="molecule type" value="Genomic_DNA"/>
</dbReference>
<dbReference type="GO" id="GO:0005829">
    <property type="term" value="C:cytosol"/>
    <property type="evidence" value="ECO:0007669"/>
    <property type="project" value="TreeGrafter"/>
</dbReference>
<feature type="domain" description="DUF1989" evidence="3">
    <location>
        <begin position="195"/>
        <end position="362"/>
    </location>
</feature>
<dbReference type="InterPro" id="IPR018959">
    <property type="entry name" value="DUF1989"/>
</dbReference>
<dbReference type="InterPro" id="IPR028896">
    <property type="entry name" value="GcvT/YgfZ/DmdA"/>
</dbReference>
<proteinExistence type="predicted"/>
<gene>
    <name evidence="4" type="ORF">JI744_01995</name>
</gene>
<dbReference type="AlphaFoldDB" id="A0A8J7STS9"/>
<dbReference type="Proteomes" id="UP000619033">
    <property type="component" value="Unassembled WGS sequence"/>
</dbReference>
<evidence type="ECO:0000313" key="5">
    <source>
        <dbReference type="Proteomes" id="UP000619033"/>
    </source>
</evidence>
<reference evidence="4" key="1">
    <citation type="submission" date="2021-01" db="EMBL/GenBank/DDBJ databases">
        <title>Genome seq and assembly of Tabrizicola sp. KVB23.</title>
        <authorList>
            <person name="Chhetri G."/>
        </authorList>
    </citation>
    <scope>NUCLEOTIDE SEQUENCE</scope>
    <source>
        <strain evidence="4">KVB23</strain>
    </source>
</reference>
<feature type="domain" description="Aminomethyltransferase C-terminal" evidence="2">
    <location>
        <begin position="702"/>
        <end position="782"/>
    </location>
</feature>
<dbReference type="Pfam" id="PF08669">
    <property type="entry name" value="GCV_T_C"/>
    <property type="match status" value="1"/>
</dbReference>
<dbReference type="PANTHER" id="PTHR43757">
    <property type="entry name" value="AMINOMETHYLTRANSFERASE"/>
    <property type="match status" value="1"/>
</dbReference>
<evidence type="ECO:0000259" key="1">
    <source>
        <dbReference type="Pfam" id="PF01571"/>
    </source>
</evidence>
<organism evidence="4 5">
    <name type="scientific">Fuscibacter oryzae</name>
    <dbReference type="NCBI Taxonomy" id="2803939"/>
    <lineage>
        <taxon>Bacteria</taxon>
        <taxon>Pseudomonadati</taxon>
        <taxon>Pseudomonadota</taxon>
        <taxon>Alphaproteobacteria</taxon>
        <taxon>Rhodobacterales</taxon>
        <taxon>Paracoccaceae</taxon>
        <taxon>Fuscibacter</taxon>
    </lineage>
</organism>